<protein>
    <recommendedName>
        <fullName evidence="3">DUF4219 domain-containing protein</fullName>
    </recommendedName>
</protein>
<reference evidence="1" key="1">
    <citation type="submission" date="2022-11" db="EMBL/GenBank/DDBJ databases">
        <title>Chromosomal genome sequence assembly and mating type (MAT) locus characterization of the leprose asexual lichenized fungus Lepraria neglecta (Nyl.) Erichsen.</title>
        <authorList>
            <person name="Allen J.L."/>
            <person name="Pfeffer B."/>
        </authorList>
    </citation>
    <scope>NUCLEOTIDE SEQUENCE</scope>
    <source>
        <strain evidence="1">Allen 5258</strain>
    </source>
</reference>
<gene>
    <name evidence="1" type="ORF">OEA41_009579</name>
</gene>
<proteinExistence type="predicted"/>
<dbReference type="Proteomes" id="UP001276659">
    <property type="component" value="Unassembled WGS sequence"/>
</dbReference>
<evidence type="ECO:0000313" key="1">
    <source>
        <dbReference type="EMBL" id="KAK3170193.1"/>
    </source>
</evidence>
<sequence length="83" mass="9674">MSDNTSSGGYGVWKFYKLIGTDNYRPWARSIKGLMKWEGYWEVVDGSEFYLTLWTEEKDDTGKVTKAAPTIAEKTEFKRIHKE</sequence>
<accession>A0AAD9Z3U4</accession>
<evidence type="ECO:0008006" key="3">
    <source>
        <dbReference type="Google" id="ProtNLM"/>
    </source>
</evidence>
<dbReference type="EMBL" id="JASNWA010000009">
    <property type="protein sequence ID" value="KAK3170193.1"/>
    <property type="molecule type" value="Genomic_DNA"/>
</dbReference>
<organism evidence="1 2">
    <name type="scientific">Lepraria neglecta</name>
    <dbReference type="NCBI Taxonomy" id="209136"/>
    <lineage>
        <taxon>Eukaryota</taxon>
        <taxon>Fungi</taxon>
        <taxon>Dikarya</taxon>
        <taxon>Ascomycota</taxon>
        <taxon>Pezizomycotina</taxon>
        <taxon>Lecanoromycetes</taxon>
        <taxon>OSLEUM clade</taxon>
        <taxon>Lecanoromycetidae</taxon>
        <taxon>Lecanorales</taxon>
        <taxon>Lecanorineae</taxon>
        <taxon>Stereocaulaceae</taxon>
        <taxon>Lepraria</taxon>
    </lineage>
</organism>
<evidence type="ECO:0000313" key="2">
    <source>
        <dbReference type="Proteomes" id="UP001276659"/>
    </source>
</evidence>
<comment type="caution">
    <text evidence="1">The sequence shown here is derived from an EMBL/GenBank/DDBJ whole genome shotgun (WGS) entry which is preliminary data.</text>
</comment>
<name>A0AAD9Z3U4_9LECA</name>
<keyword evidence="2" id="KW-1185">Reference proteome</keyword>
<dbReference type="AlphaFoldDB" id="A0AAD9Z3U4"/>